<feature type="chain" id="PRO_5002046755" evidence="1">
    <location>
        <begin position="22"/>
        <end position="61"/>
    </location>
</feature>
<accession>A0A0A9HU18</accession>
<name>A0A0A9HU18_ARUDO</name>
<evidence type="ECO:0000313" key="2">
    <source>
        <dbReference type="EMBL" id="JAE39339.1"/>
    </source>
</evidence>
<evidence type="ECO:0000256" key="1">
    <source>
        <dbReference type="SAM" id="SignalP"/>
    </source>
</evidence>
<dbReference type="AlphaFoldDB" id="A0A0A9HU18"/>
<sequence>MCYTILYNFILTSYFFHFFLAQLNNIAESSSENVGCLFELICSVGRHCNCHHDSKVPRKRE</sequence>
<reference evidence="2" key="2">
    <citation type="journal article" date="2015" name="Data Brief">
        <title>Shoot transcriptome of the giant reed, Arundo donax.</title>
        <authorList>
            <person name="Barrero R.A."/>
            <person name="Guerrero F.D."/>
            <person name="Moolhuijzen P."/>
            <person name="Goolsby J.A."/>
            <person name="Tidwell J."/>
            <person name="Bellgard S.E."/>
            <person name="Bellgard M.I."/>
        </authorList>
    </citation>
    <scope>NUCLEOTIDE SEQUENCE</scope>
    <source>
        <tissue evidence="2">Shoot tissue taken approximately 20 cm above the soil surface</tissue>
    </source>
</reference>
<proteinExistence type="predicted"/>
<reference evidence="2" key="1">
    <citation type="submission" date="2014-09" db="EMBL/GenBank/DDBJ databases">
        <authorList>
            <person name="Magalhaes I.L.F."/>
            <person name="Oliveira U."/>
            <person name="Santos F.R."/>
            <person name="Vidigal T.H.D.A."/>
            <person name="Brescovit A.D."/>
            <person name="Santos A.J."/>
        </authorList>
    </citation>
    <scope>NUCLEOTIDE SEQUENCE</scope>
    <source>
        <tissue evidence="2">Shoot tissue taken approximately 20 cm above the soil surface</tissue>
    </source>
</reference>
<feature type="signal peptide" evidence="1">
    <location>
        <begin position="1"/>
        <end position="21"/>
    </location>
</feature>
<protein>
    <submittedName>
        <fullName evidence="2">Uncharacterized protein</fullName>
    </submittedName>
</protein>
<keyword evidence="1" id="KW-0732">Signal</keyword>
<dbReference type="EMBL" id="GBRH01158557">
    <property type="protein sequence ID" value="JAE39339.1"/>
    <property type="molecule type" value="Transcribed_RNA"/>
</dbReference>
<organism evidence="2">
    <name type="scientific">Arundo donax</name>
    <name type="common">Giant reed</name>
    <name type="synonym">Donax arundinaceus</name>
    <dbReference type="NCBI Taxonomy" id="35708"/>
    <lineage>
        <taxon>Eukaryota</taxon>
        <taxon>Viridiplantae</taxon>
        <taxon>Streptophyta</taxon>
        <taxon>Embryophyta</taxon>
        <taxon>Tracheophyta</taxon>
        <taxon>Spermatophyta</taxon>
        <taxon>Magnoliopsida</taxon>
        <taxon>Liliopsida</taxon>
        <taxon>Poales</taxon>
        <taxon>Poaceae</taxon>
        <taxon>PACMAD clade</taxon>
        <taxon>Arundinoideae</taxon>
        <taxon>Arundineae</taxon>
        <taxon>Arundo</taxon>
    </lineage>
</organism>